<evidence type="ECO:0000259" key="1">
    <source>
        <dbReference type="Pfam" id="PF14344"/>
    </source>
</evidence>
<proteinExistence type="predicted"/>
<dbReference type="OrthoDB" id="9792011at2"/>
<evidence type="ECO:0000313" key="3">
    <source>
        <dbReference type="Proteomes" id="UP000322918"/>
    </source>
</evidence>
<keyword evidence="3" id="KW-1185">Reference proteome</keyword>
<organism evidence="2 3">
    <name type="scientific">Arcticibacter tournemirensis</name>
    <dbReference type="NCBI Taxonomy" id="699437"/>
    <lineage>
        <taxon>Bacteria</taxon>
        <taxon>Pseudomonadati</taxon>
        <taxon>Bacteroidota</taxon>
        <taxon>Sphingobacteriia</taxon>
        <taxon>Sphingobacteriales</taxon>
        <taxon>Sphingobacteriaceae</taxon>
        <taxon>Arcticibacter</taxon>
    </lineage>
</organism>
<dbReference type="AlphaFoldDB" id="A0A5M9GSE7"/>
<dbReference type="EMBL" id="VWNE01000042">
    <property type="protein sequence ID" value="KAA8476577.1"/>
    <property type="molecule type" value="Genomic_DNA"/>
</dbReference>
<reference evidence="2 3" key="1">
    <citation type="submission" date="2019-09" db="EMBL/GenBank/DDBJ databases">
        <title>Pararcticibacter amylolyticus gen. nov., sp. nov., isolated from a rottenly hemp rope, and reclassification of Pedobacter tournemirensis as Pararcticibacter tournemirensis comb. nov.</title>
        <authorList>
            <person name="Cai Y."/>
        </authorList>
    </citation>
    <scope>NUCLEOTIDE SEQUENCE [LARGE SCALE GENOMIC DNA]</scope>
    <source>
        <strain evidence="2 3">TF5-37.2-LB10</strain>
    </source>
</reference>
<name>A0A5M9GSE7_9SPHI</name>
<dbReference type="Proteomes" id="UP000322918">
    <property type="component" value="Unassembled WGS sequence"/>
</dbReference>
<gene>
    <name evidence="2" type="ORF">F1649_19835</name>
</gene>
<sequence>MIMPLFLFSTRESSAFCLRNNYTIAAYFNNFTSMKYMWLKIGSLKLNSGLAVFVTLLSVVSLFSACVEGDDESRPQRSYVMFFNSYSPSPSGIDFLIDNNRLRTGTVDLDSVSVYNQIYSGTWQIAGVSAGDGTTTPIAQISASLDPERYYSCFITGPSSSPQLMLVGDDLSAPDSLNHAKMRFVNLSSSAGNVDIGIKDSASIFSGQEYLKMSDYSMIDTSAHQIVVKPAAGNTPLVTLNFKAVARRIYTFYLWNGVQNNKLNLSYKEHRR</sequence>
<feature type="domain" description="DUF4397" evidence="1">
    <location>
        <begin position="87"/>
        <end position="196"/>
    </location>
</feature>
<comment type="caution">
    <text evidence="2">The sequence shown here is derived from an EMBL/GenBank/DDBJ whole genome shotgun (WGS) entry which is preliminary data.</text>
</comment>
<dbReference type="Pfam" id="PF14344">
    <property type="entry name" value="DUF4397"/>
    <property type="match status" value="1"/>
</dbReference>
<protein>
    <submittedName>
        <fullName evidence="2">DUF4397 domain-containing protein</fullName>
    </submittedName>
</protein>
<dbReference type="InterPro" id="IPR025510">
    <property type="entry name" value="DUF4397"/>
</dbReference>
<evidence type="ECO:0000313" key="2">
    <source>
        <dbReference type="EMBL" id="KAA8476577.1"/>
    </source>
</evidence>
<accession>A0A5M9GSE7</accession>